<keyword evidence="3 4" id="KW-0346">Stress response</keyword>
<dbReference type="PANTHER" id="PTHR21237">
    <property type="entry name" value="GRPE PROTEIN"/>
    <property type="match status" value="1"/>
</dbReference>
<reference evidence="6 7" key="1">
    <citation type="submission" date="2017-09" db="EMBL/GenBank/DDBJ databases">
        <title>Depth-based differentiation of microbial function through sediment-hosted aquifers and enrichment of novel symbionts in the deep terrestrial subsurface.</title>
        <authorList>
            <person name="Probst A.J."/>
            <person name="Ladd B."/>
            <person name="Jarett J.K."/>
            <person name="Geller-Mcgrath D.E."/>
            <person name="Sieber C.M."/>
            <person name="Emerson J.B."/>
            <person name="Anantharaman K."/>
            <person name="Thomas B.C."/>
            <person name="Malmstrom R."/>
            <person name="Stieglmeier M."/>
            <person name="Klingl A."/>
            <person name="Woyke T."/>
            <person name="Ryan C.M."/>
            <person name="Banfield J.F."/>
        </authorList>
    </citation>
    <scope>NUCLEOTIDE SEQUENCE [LARGE SCALE GENOMIC DNA]</scope>
    <source>
        <strain evidence="6">CG11_big_fil_rev_8_21_14_0_20_40_24</strain>
    </source>
</reference>
<dbReference type="Gene3D" id="2.30.22.10">
    <property type="entry name" value="Head domain of nucleotide exchange factor GrpE"/>
    <property type="match status" value="1"/>
</dbReference>
<dbReference type="PANTHER" id="PTHR21237:SF23">
    <property type="entry name" value="GRPE PROTEIN HOMOLOG, MITOCHONDRIAL"/>
    <property type="match status" value="1"/>
</dbReference>
<evidence type="ECO:0000256" key="2">
    <source>
        <dbReference type="ARBA" id="ARBA00023186"/>
    </source>
</evidence>
<dbReference type="HAMAP" id="MF_01151">
    <property type="entry name" value="GrpE"/>
    <property type="match status" value="1"/>
</dbReference>
<evidence type="ECO:0000256" key="3">
    <source>
        <dbReference type="HAMAP-Rule" id="MF_01151"/>
    </source>
</evidence>
<dbReference type="Gene3D" id="3.90.20.20">
    <property type="match status" value="1"/>
</dbReference>
<accession>A0A2H0K6M7</accession>
<evidence type="ECO:0000256" key="1">
    <source>
        <dbReference type="ARBA" id="ARBA00009054"/>
    </source>
</evidence>
<dbReference type="SUPFAM" id="SSF51064">
    <property type="entry name" value="Head domain of nucleotide exchange factor GrpE"/>
    <property type="match status" value="1"/>
</dbReference>
<dbReference type="GO" id="GO:0042803">
    <property type="term" value="F:protein homodimerization activity"/>
    <property type="evidence" value="ECO:0007669"/>
    <property type="project" value="InterPro"/>
</dbReference>
<dbReference type="EMBL" id="PCVC01000049">
    <property type="protein sequence ID" value="PIQ66896.1"/>
    <property type="molecule type" value="Genomic_DNA"/>
</dbReference>
<dbReference type="CDD" id="cd00446">
    <property type="entry name" value="GrpE"/>
    <property type="match status" value="1"/>
</dbReference>
<dbReference type="SUPFAM" id="SSF58014">
    <property type="entry name" value="Coiled-coil domain of nucleotide exchange factor GrpE"/>
    <property type="match status" value="1"/>
</dbReference>
<evidence type="ECO:0000313" key="7">
    <source>
        <dbReference type="Proteomes" id="UP000229834"/>
    </source>
</evidence>
<gene>
    <name evidence="3 6" type="primary">grpE</name>
    <name evidence="6" type="ORF">COV95_01640</name>
</gene>
<sequence>MKKEDKEKKEEEDGVVFEDEEEVANPNVTIKRLREKLRACEKEKIEYLTGWQKAKAEFINLRKKDEEERVDFIKFAKIDFVKDLIPILDNFENAFKSEHIMGAGKEWKNGIESIFNQIVAILKKNGVEKHSPLGEYFDPKFHEAISTKKTKNKSEDHKIMEVFQAGYSMEGKNIRTAKVSVATYEEEI</sequence>
<dbReference type="GO" id="GO:0051082">
    <property type="term" value="F:unfolded protein binding"/>
    <property type="evidence" value="ECO:0007669"/>
    <property type="project" value="TreeGrafter"/>
</dbReference>
<comment type="subunit">
    <text evidence="3">Homodimer.</text>
</comment>
<evidence type="ECO:0000256" key="5">
    <source>
        <dbReference type="RuleBase" id="RU004478"/>
    </source>
</evidence>
<comment type="similarity">
    <text evidence="1 3 5">Belongs to the GrpE family.</text>
</comment>
<keyword evidence="2 3" id="KW-0143">Chaperone</keyword>
<dbReference type="InterPro" id="IPR013805">
    <property type="entry name" value="GrpE_CC"/>
</dbReference>
<dbReference type="GO" id="GO:0005737">
    <property type="term" value="C:cytoplasm"/>
    <property type="evidence" value="ECO:0007669"/>
    <property type="project" value="UniProtKB-SubCell"/>
</dbReference>
<dbReference type="GO" id="GO:0006457">
    <property type="term" value="P:protein folding"/>
    <property type="evidence" value="ECO:0007669"/>
    <property type="project" value="InterPro"/>
</dbReference>
<organism evidence="6 7">
    <name type="scientific">Candidatus Zambryskibacteria bacterium CG11_big_fil_rev_8_21_14_0_20_40_24</name>
    <dbReference type="NCBI Taxonomy" id="1975116"/>
    <lineage>
        <taxon>Bacteria</taxon>
        <taxon>Candidatus Zambryskiibacteriota</taxon>
    </lineage>
</organism>
<evidence type="ECO:0000256" key="4">
    <source>
        <dbReference type="RuleBase" id="RU000639"/>
    </source>
</evidence>
<protein>
    <recommendedName>
        <fullName evidence="3 4">Protein GrpE</fullName>
    </recommendedName>
    <alternativeName>
        <fullName evidence="3">HSP-70 cofactor</fullName>
    </alternativeName>
</protein>
<dbReference type="GO" id="GO:0051087">
    <property type="term" value="F:protein-folding chaperone binding"/>
    <property type="evidence" value="ECO:0007669"/>
    <property type="project" value="InterPro"/>
</dbReference>
<name>A0A2H0K6M7_9BACT</name>
<dbReference type="PRINTS" id="PR00773">
    <property type="entry name" value="GRPEPROTEIN"/>
</dbReference>
<comment type="subcellular location">
    <subcellularLocation>
        <location evidence="3">Cytoplasm</location>
    </subcellularLocation>
</comment>
<evidence type="ECO:0000313" key="6">
    <source>
        <dbReference type="EMBL" id="PIQ66896.1"/>
    </source>
</evidence>
<dbReference type="InterPro" id="IPR000740">
    <property type="entry name" value="GrpE"/>
</dbReference>
<comment type="function">
    <text evidence="3 4">Participates actively in the response to hyperosmotic and heat shock by preventing the aggregation of stress-denatured proteins, in association with DnaK and GrpE. It is the nucleotide exchange factor for DnaK and may function as a thermosensor. Unfolded proteins bind initially to DnaJ; upon interaction with the DnaJ-bound protein, DnaK hydrolyzes its bound ATP, resulting in the formation of a stable complex. GrpE releases ADP from DnaK; ATP binding to DnaK triggers the release of the substrate protein, thus completing the reaction cycle. Several rounds of ATP-dependent interactions between DnaJ, DnaK and GrpE are required for fully efficient folding.</text>
</comment>
<dbReference type="Pfam" id="PF01025">
    <property type="entry name" value="GrpE"/>
    <property type="match status" value="1"/>
</dbReference>
<dbReference type="Proteomes" id="UP000229834">
    <property type="component" value="Unassembled WGS sequence"/>
</dbReference>
<comment type="caution">
    <text evidence="6">The sequence shown here is derived from an EMBL/GenBank/DDBJ whole genome shotgun (WGS) entry which is preliminary data.</text>
</comment>
<dbReference type="InterPro" id="IPR009012">
    <property type="entry name" value="GrpE_head"/>
</dbReference>
<dbReference type="PROSITE" id="PS01071">
    <property type="entry name" value="GRPE"/>
    <property type="match status" value="1"/>
</dbReference>
<dbReference type="GO" id="GO:0000774">
    <property type="term" value="F:adenyl-nucleotide exchange factor activity"/>
    <property type="evidence" value="ECO:0007669"/>
    <property type="project" value="InterPro"/>
</dbReference>
<keyword evidence="3" id="KW-0963">Cytoplasm</keyword>
<proteinExistence type="inferred from homology"/>
<dbReference type="AlphaFoldDB" id="A0A2H0K6M7"/>